<feature type="compositionally biased region" description="Basic and acidic residues" evidence="2">
    <location>
        <begin position="431"/>
        <end position="446"/>
    </location>
</feature>
<proteinExistence type="predicted"/>
<dbReference type="KEGG" id="lmat:92516215"/>
<evidence type="ECO:0000313" key="3">
    <source>
        <dbReference type="EMBL" id="KAG5480568.1"/>
    </source>
</evidence>
<dbReference type="SMR" id="A0A836HPY4"/>
<feature type="compositionally biased region" description="Basic and acidic residues" evidence="2">
    <location>
        <begin position="660"/>
        <end position="673"/>
    </location>
</feature>
<dbReference type="OrthoDB" id="273774at2759"/>
<feature type="region of interest" description="Disordered" evidence="2">
    <location>
        <begin position="852"/>
        <end position="894"/>
    </location>
</feature>
<dbReference type="GeneID" id="92516215"/>
<evidence type="ECO:0000256" key="1">
    <source>
        <dbReference type="SAM" id="Coils"/>
    </source>
</evidence>
<dbReference type="EMBL" id="JAFEUZ010000019">
    <property type="protein sequence ID" value="KAG5480568.1"/>
    <property type="molecule type" value="Genomic_DNA"/>
</dbReference>
<feature type="region of interest" description="Disordered" evidence="2">
    <location>
        <begin position="539"/>
        <end position="607"/>
    </location>
</feature>
<feature type="coiled-coil region" evidence="1">
    <location>
        <begin position="686"/>
        <end position="713"/>
    </location>
</feature>
<dbReference type="AlphaFoldDB" id="A0A836HPY4"/>
<feature type="compositionally biased region" description="Basic and acidic residues" evidence="2">
    <location>
        <begin position="566"/>
        <end position="577"/>
    </location>
</feature>
<accession>A0A836HPY4</accession>
<dbReference type="Proteomes" id="UP000673552">
    <property type="component" value="Chromosome 19"/>
</dbReference>
<evidence type="ECO:0000313" key="4">
    <source>
        <dbReference type="Proteomes" id="UP000673552"/>
    </source>
</evidence>
<organism evidence="3 4">
    <name type="scientific">Leishmania martiniquensis</name>
    <dbReference type="NCBI Taxonomy" id="1580590"/>
    <lineage>
        <taxon>Eukaryota</taxon>
        <taxon>Discoba</taxon>
        <taxon>Euglenozoa</taxon>
        <taxon>Kinetoplastea</taxon>
        <taxon>Metakinetoplastina</taxon>
        <taxon>Trypanosomatida</taxon>
        <taxon>Trypanosomatidae</taxon>
        <taxon>Leishmaniinae</taxon>
        <taxon>Leishmania</taxon>
    </lineage>
</organism>
<keyword evidence="4" id="KW-1185">Reference proteome</keyword>
<dbReference type="RefSeq" id="XP_067179332.1">
    <property type="nucleotide sequence ID" value="XM_067323703.1"/>
</dbReference>
<name>A0A836HPY4_9TRYP</name>
<feature type="compositionally biased region" description="Low complexity" evidence="2">
    <location>
        <begin position="578"/>
        <end position="591"/>
    </location>
</feature>
<evidence type="ECO:0000256" key="2">
    <source>
        <dbReference type="SAM" id="MobiDB-lite"/>
    </source>
</evidence>
<sequence length="894" mass="95645">MDVLLHVVQTTSASPVTVSRLCDDDRQHTSLGSPAALSASSYGSSFTVEALRLSRAEGRLSGGVAARWDVSLCSPAEDESASGCDGNPQMLASERPPASLPLHISSSSVTVAADAVDITTPRGRRPPDCPATTAAADFASQKLCRLREAFVEVADSDGLPVSLVEIIFFCGSRRGTRKDALYLTTLHRLVVEALLWVEGRPPPTPSPSPKHVDVSLVDYDEVWGAGDVLAAEVARPSSKSTQGQRSQITWMPLAKVLECASGPRSVVTATSDTALPRSASLTEPSCMTLARTKSDINVAHVAQVVRQRLQVWFGRIDSATSAFPSPPALPSPPSAVDRLRHLDRNVVLFTLRLRSGTSSSAPAEDSRFRAAYFTLVLLPECGAAPFPLHGATGTVAAAMGASPRRATAMLWREFEALSAFMRSLPPSRPRRRDDKQTRVSPSERSRTSAATWQAHMRAAALRRSRWLTTIARIHDPLAPLTGAWATETGEHGADDALDRFLKRSAARSFSWIGCIAAAASHQRATRSTLAFLARLQTSQLAQRGRPKSANDRLPESPTGTPLAQHDCPHPKNVKERNASSAQEASSSSSTSTPPPPSPIPSANVPQPYVSPSLHGVCATSSISSGKVGTAGASHLPLSNERSTTMDPVAPPSPAHHARHGAGDSHVSSRDIGHEPASPPASVDALIASLRAYASVLEKDVQRLRRRLQRYEATPCADRVSTGELPGSSPLPQAPECGSLNTLMSVSAPDATLPHIYAPLPPSVRAAMDDLRSDARFPRALHGKLDALAQRMASACTAALQTRENTDVRGAYVAQLESKLALYEGKLALIDDYVAPAVMQCVKDLDHWQQCQRRRQPKRTALTETAPTPPSSHPTLLPEWYQEGRVGEAEYAPSP</sequence>
<comment type="caution">
    <text evidence="3">The sequence shown here is derived from an EMBL/GenBank/DDBJ whole genome shotgun (WGS) entry which is preliminary data.</text>
</comment>
<gene>
    <name evidence="3" type="ORF">LSCM1_06272</name>
</gene>
<feature type="region of interest" description="Disordered" evidence="2">
    <location>
        <begin position="425"/>
        <end position="450"/>
    </location>
</feature>
<feature type="region of interest" description="Disordered" evidence="2">
    <location>
        <begin position="623"/>
        <end position="679"/>
    </location>
</feature>
<reference evidence="3 4" key="1">
    <citation type="submission" date="2021-03" db="EMBL/GenBank/DDBJ databases">
        <title>Leishmania (Mundinia) martiniquensis Genome sequencing and assembly.</title>
        <authorList>
            <person name="Almutairi H."/>
            <person name="Gatherer D."/>
        </authorList>
    </citation>
    <scope>NUCLEOTIDE SEQUENCE [LARGE SCALE GENOMIC DNA]</scope>
    <source>
        <strain evidence="3">LSCM1</strain>
    </source>
</reference>
<protein>
    <submittedName>
        <fullName evidence="3">Uncharacterized protein</fullName>
    </submittedName>
</protein>
<keyword evidence="1" id="KW-0175">Coiled coil</keyword>